<feature type="transmembrane region" description="Helical" evidence="1">
    <location>
        <begin position="63"/>
        <end position="86"/>
    </location>
</feature>
<proteinExistence type="predicted"/>
<protein>
    <submittedName>
        <fullName evidence="2">Uncharacterized protein</fullName>
    </submittedName>
</protein>
<evidence type="ECO:0000313" key="2">
    <source>
        <dbReference type="EMBL" id="CAH1422594.1"/>
    </source>
</evidence>
<keyword evidence="3" id="KW-1185">Reference proteome</keyword>
<dbReference type="AlphaFoldDB" id="A0AAU9M8T9"/>
<keyword evidence="1" id="KW-1133">Transmembrane helix</keyword>
<keyword evidence="1" id="KW-0812">Transmembrane</keyword>
<sequence length="87" mass="9723">MCYPAGVSCGHESEIRIRRLAALATAVNHREAGGGVKKQCLCSPTIHPGSFRCRHHHSEVSEWLLFSIVQVLFVFILFKIEISGYLL</sequence>
<accession>A0AAU9M8T9</accession>
<comment type="caution">
    <text evidence="2">The sequence shown here is derived from an EMBL/GenBank/DDBJ whole genome shotgun (WGS) entry which is preliminary data.</text>
</comment>
<evidence type="ECO:0000256" key="1">
    <source>
        <dbReference type="SAM" id="Phobius"/>
    </source>
</evidence>
<keyword evidence="1" id="KW-0472">Membrane</keyword>
<organism evidence="2 3">
    <name type="scientific">Lactuca virosa</name>
    <dbReference type="NCBI Taxonomy" id="75947"/>
    <lineage>
        <taxon>Eukaryota</taxon>
        <taxon>Viridiplantae</taxon>
        <taxon>Streptophyta</taxon>
        <taxon>Embryophyta</taxon>
        <taxon>Tracheophyta</taxon>
        <taxon>Spermatophyta</taxon>
        <taxon>Magnoliopsida</taxon>
        <taxon>eudicotyledons</taxon>
        <taxon>Gunneridae</taxon>
        <taxon>Pentapetalae</taxon>
        <taxon>asterids</taxon>
        <taxon>campanulids</taxon>
        <taxon>Asterales</taxon>
        <taxon>Asteraceae</taxon>
        <taxon>Cichorioideae</taxon>
        <taxon>Cichorieae</taxon>
        <taxon>Lactucinae</taxon>
        <taxon>Lactuca</taxon>
    </lineage>
</organism>
<reference evidence="2 3" key="1">
    <citation type="submission" date="2022-01" db="EMBL/GenBank/DDBJ databases">
        <authorList>
            <person name="Xiong W."/>
            <person name="Schranz E."/>
        </authorList>
    </citation>
    <scope>NUCLEOTIDE SEQUENCE [LARGE SCALE GENOMIC DNA]</scope>
</reference>
<name>A0AAU9M8T9_9ASTR</name>
<evidence type="ECO:0000313" key="3">
    <source>
        <dbReference type="Proteomes" id="UP001157418"/>
    </source>
</evidence>
<dbReference type="PANTHER" id="PTHR33132:SF128">
    <property type="entry name" value="OS01G0778900 PROTEIN"/>
    <property type="match status" value="1"/>
</dbReference>
<dbReference type="Proteomes" id="UP001157418">
    <property type="component" value="Unassembled WGS sequence"/>
</dbReference>
<dbReference type="EMBL" id="CAKMRJ010001112">
    <property type="protein sequence ID" value="CAH1422594.1"/>
    <property type="molecule type" value="Genomic_DNA"/>
</dbReference>
<dbReference type="PANTHER" id="PTHR33132">
    <property type="entry name" value="OSJNBB0118P14.9 PROTEIN"/>
    <property type="match status" value="1"/>
</dbReference>
<gene>
    <name evidence="2" type="ORF">LVIROSA_LOCUS9917</name>
</gene>